<dbReference type="Gramene" id="AET7Gv20547500.1">
    <property type="protein sequence ID" value="AET7Gv20547500.1"/>
    <property type="gene ID" value="AET7Gv20547500"/>
</dbReference>
<accession>A0A453RCZ1</accession>
<evidence type="ECO:0000313" key="2">
    <source>
        <dbReference type="EnsemblPlants" id="AET7Gv20547500.1"/>
    </source>
</evidence>
<protein>
    <recommendedName>
        <fullName evidence="4">Embryo surrounding factor 1 brassicaceae domain-containing protein</fullName>
    </recommendedName>
</protein>
<keyword evidence="1" id="KW-0732">Signal</keyword>
<sequence>MKGSSVVSLIAVLIIGCLFLVGQCRPEPESTSEDGHANATMAVSSLDESKLTIKFCVIRDCQTKGEYYGFVGCYCCFSLKGVRCYDTVGECQKICPAQSP</sequence>
<evidence type="ECO:0000256" key="1">
    <source>
        <dbReference type="SAM" id="SignalP"/>
    </source>
</evidence>
<dbReference type="AlphaFoldDB" id="A0A453RCZ1"/>
<reference evidence="3" key="1">
    <citation type="journal article" date="2014" name="Science">
        <title>Ancient hybridizations among the ancestral genomes of bread wheat.</title>
        <authorList>
            <consortium name="International Wheat Genome Sequencing Consortium,"/>
            <person name="Marcussen T."/>
            <person name="Sandve S.R."/>
            <person name="Heier L."/>
            <person name="Spannagl M."/>
            <person name="Pfeifer M."/>
            <person name="Jakobsen K.S."/>
            <person name="Wulff B.B."/>
            <person name="Steuernagel B."/>
            <person name="Mayer K.F."/>
            <person name="Olsen O.A."/>
        </authorList>
    </citation>
    <scope>NUCLEOTIDE SEQUENCE [LARGE SCALE GENOMIC DNA]</scope>
    <source>
        <strain evidence="3">cv. AL8/78</strain>
    </source>
</reference>
<dbReference type="PROSITE" id="PS51257">
    <property type="entry name" value="PROKAR_LIPOPROTEIN"/>
    <property type="match status" value="1"/>
</dbReference>
<organism evidence="2 3">
    <name type="scientific">Aegilops tauschii subsp. strangulata</name>
    <name type="common">Goatgrass</name>
    <dbReference type="NCBI Taxonomy" id="200361"/>
    <lineage>
        <taxon>Eukaryota</taxon>
        <taxon>Viridiplantae</taxon>
        <taxon>Streptophyta</taxon>
        <taxon>Embryophyta</taxon>
        <taxon>Tracheophyta</taxon>
        <taxon>Spermatophyta</taxon>
        <taxon>Magnoliopsida</taxon>
        <taxon>Liliopsida</taxon>
        <taxon>Poales</taxon>
        <taxon>Poaceae</taxon>
        <taxon>BOP clade</taxon>
        <taxon>Pooideae</taxon>
        <taxon>Triticodae</taxon>
        <taxon>Triticeae</taxon>
        <taxon>Triticinae</taxon>
        <taxon>Aegilops</taxon>
    </lineage>
</organism>
<reference evidence="2" key="3">
    <citation type="journal article" date="2017" name="Nature">
        <title>Genome sequence of the progenitor of the wheat D genome Aegilops tauschii.</title>
        <authorList>
            <person name="Luo M.C."/>
            <person name="Gu Y.Q."/>
            <person name="Puiu D."/>
            <person name="Wang H."/>
            <person name="Twardziok S.O."/>
            <person name="Deal K.R."/>
            <person name="Huo N."/>
            <person name="Zhu T."/>
            <person name="Wang L."/>
            <person name="Wang Y."/>
            <person name="McGuire P.E."/>
            <person name="Liu S."/>
            <person name="Long H."/>
            <person name="Ramasamy R.K."/>
            <person name="Rodriguez J.C."/>
            <person name="Van S.L."/>
            <person name="Yuan L."/>
            <person name="Wang Z."/>
            <person name="Xia Z."/>
            <person name="Xiao L."/>
            <person name="Anderson O.D."/>
            <person name="Ouyang S."/>
            <person name="Liang Y."/>
            <person name="Zimin A.V."/>
            <person name="Pertea G."/>
            <person name="Qi P."/>
            <person name="Bennetzen J.L."/>
            <person name="Dai X."/>
            <person name="Dawson M.W."/>
            <person name="Muller H.G."/>
            <person name="Kugler K."/>
            <person name="Rivarola-Duarte L."/>
            <person name="Spannagl M."/>
            <person name="Mayer K.F.X."/>
            <person name="Lu F.H."/>
            <person name="Bevan M.W."/>
            <person name="Leroy P."/>
            <person name="Li P."/>
            <person name="You F.M."/>
            <person name="Sun Q."/>
            <person name="Liu Z."/>
            <person name="Lyons E."/>
            <person name="Wicker T."/>
            <person name="Salzberg S.L."/>
            <person name="Devos K.M."/>
            <person name="Dvorak J."/>
        </authorList>
    </citation>
    <scope>NUCLEOTIDE SEQUENCE [LARGE SCALE GENOMIC DNA]</scope>
    <source>
        <strain evidence="2">cv. AL8/78</strain>
    </source>
</reference>
<proteinExistence type="predicted"/>
<dbReference type="EnsemblPlants" id="AET7Gv20547500.1">
    <property type="protein sequence ID" value="AET7Gv20547500.1"/>
    <property type="gene ID" value="AET7Gv20547500"/>
</dbReference>
<name>A0A453RCZ1_AEGTS</name>
<dbReference type="Proteomes" id="UP000015105">
    <property type="component" value="Chromosome 7D"/>
</dbReference>
<evidence type="ECO:0008006" key="4">
    <source>
        <dbReference type="Google" id="ProtNLM"/>
    </source>
</evidence>
<reference evidence="3" key="2">
    <citation type="journal article" date="2017" name="Nat. Plants">
        <title>The Aegilops tauschii genome reveals multiple impacts of transposons.</title>
        <authorList>
            <person name="Zhao G."/>
            <person name="Zou C."/>
            <person name="Li K."/>
            <person name="Wang K."/>
            <person name="Li T."/>
            <person name="Gao L."/>
            <person name="Zhang X."/>
            <person name="Wang H."/>
            <person name="Yang Z."/>
            <person name="Liu X."/>
            <person name="Jiang W."/>
            <person name="Mao L."/>
            <person name="Kong X."/>
            <person name="Jiao Y."/>
            <person name="Jia J."/>
        </authorList>
    </citation>
    <scope>NUCLEOTIDE SEQUENCE [LARGE SCALE GENOMIC DNA]</scope>
    <source>
        <strain evidence="3">cv. AL8/78</strain>
    </source>
</reference>
<feature type="signal peptide" evidence="1">
    <location>
        <begin position="1"/>
        <end position="24"/>
    </location>
</feature>
<feature type="chain" id="PRO_5019504311" description="Embryo surrounding factor 1 brassicaceae domain-containing protein" evidence="1">
    <location>
        <begin position="25"/>
        <end position="100"/>
    </location>
</feature>
<reference evidence="2" key="5">
    <citation type="journal article" date="2021" name="G3 (Bethesda)">
        <title>Aegilops tauschii genome assembly Aet v5.0 features greater sequence contiguity and improved annotation.</title>
        <authorList>
            <person name="Wang L."/>
            <person name="Zhu T."/>
            <person name="Rodriguez J.C."/>
            <person name="Deal K.R."/>
            <person name="Dubcovsky J."/>
            <person name="McGuire P.E."/>
            <person name="Lux T."/>
            <person name="Spannagl M."/>
            <person name="Mayer K.F.X."/>
            <person name="Baldrich P."/>
            <person name="Meyers B.C."/>
            <person name="Huo N."/>
            <person name="Gu Y.Q."/>
            <person name="Zhou H."/>
            <person name="Devos K.M."/>
            <person name="Bennetzen J.L."/>
            <person name="Unver T."/>
            <person name="Budak H."/>
            <person name="Gulick P.J."/>
            <person name="Galiba G."/>
            <person name="Kalapos B."/>
            <person name="Nelson D.R."/>
            <person name="Li P."/>
            <person name="You F.M."/>
            <person name="Luo M.C."/>
            <person name="Dvorak J."/>
        </authorList>
    </citation>
    <scope>NUCLEOTIDE SEQUENCE [LARGE SCALE GENOMIC DNA]</scope>
    <source>
        <strain evidence="2">cv. AL8/78</strain>
    </source>
</reference>
<keyword evidence="3" id="KW-1185">Reference proteome</keyword>
<reference evidence="2" key="4">
    <citation type="submission" date="2019-03" db="UniProtKB">
        <authorList>
            <consortium name="EnsemblPlants"/>
        </authorList>
    </citation>
    <scope>IDENTIFICATION</scope>
</reference>
<evidence type="ECO:0000313" key="3">
    <source>
        <dbReference type="Proteomes" id="UP000015105"/>
    </source>
</evidence>